<keyword evidence="3" id="KW-1185">Reference proteome</keyword>
<dbReference type="EMBL" id="JAHLEM010000149">
    <property type="protein sequence ID" value="MBU3865341.1"/>
    <property type="molecule type" value="Genomic_DNA"/>
</dbReference>
<dbReference type="Proteomes" id="UP000720508">
    <property type="component" value="Unassembled WGS sequence"/>
</dbReference>
<evidence type="ECO:0000313" key="3">
    <source>
        <dbReference type="Proteomes" id="UP000720508"/>
    </source>
</evidence>
<gene>
    <name evidence="2" type="ORF">KN815_15060</name>
</gene>
<proteinExistence type="predicted"/>
<feature type="compositionally biased region" description="Basic and acidic residues" evidence="1">
    <location>
        <begin position="24"/>
        <end position="35"/>
    </location>
</feature>
<name>A0ABS6CEJ5_9ACTN</name>
<evidence type="ECO:0000256" key="1">
    <source>
        <dbReference type="SAM" id="MobiDB-lite"/>
    </source>
</evidence>
<dbReference type="RefSeq" id="WP_216342446.1">
    <property type="nucleotide sequence ID" value="NZ_JAHLEM010000149.1"/>
</dbReference>
<accession>A0ABS6CEJ5</accession>
<protein>
    <submittedName>
        <fullName evidence="2">Uncharacterized protein</fullName>
    </submittedName>
</protein>
<feature type="region of interest" description="Disordered" evidence="1">
    <location>
        <begin position="1"/>
        <end position="66"/>
    </location>
</feature>
<evidence type="ECO:0000313" key="2">
    <source>
        <dbReference type="EMBL" id="MBU3865341.1"/>
    </source>
</evidence>
<organism evidence="2 3">
    <name type="scientific">Streptomyces niphimycinicus</name>
    <dbReference type="NCBI Taxonomy" id="2842201"/>
    <lineage>
        <taxon>Bacteria</taxon>
        <taxon>Bacillati</taxon>
        <taxon>Actinomycetota</taxon>
        <taxon>Actinomycetes</taxon>
        <taxon>Kitasatosporales</taxon>
        <taxon>Streptomycetaceae</taxon>
        <taxon>Streptomyces</taxon>
    </lineage>
</organism>
<sequence>MDRGQGVRQVPVPGHRQGGAGDPENQREQRAERGHGGAHRARPAEVAEGTINEALLLVKGDPVRDP</sequence>
<comment type="caution">
    <text evidence="2">The sequence shown here is derived from an EMBL/GenBank/DDBJ whole genome shotgun (WGS) entry which is preliminary data.</text>
</comment>
<reference evidence="2 3" key="1">
    <citation type="submission" date="2021-06" db="EMBL/GenBank/DDBJ databases">
        <authorList>
            <person name="Pan X."/>
        </authorList>
    </citation>
    <scope>NUCLEOTIDE SEQUENCE [LARGE SCALE GENOMIC DNA]</scope>
    <source>
        <strain evidence="2 3">4503</strain>
    </source>
</reference>